<proteinExistence type="predicted"/>
<evidence type="ECO:0000256" key="1">
    <source>
        <dbReference type="SAM" id="Phobius"/>
    </source>
</evidence>
<reference evidence="2 3" key="1">
    <citation type="submission" date="2020-08" db="EMBL/GenBank/DDBJ databases">
        <authorList>
            <person name="Koutsovoulos G."/>
            <person name="Danchin GJ E."/>
        </authorList>
    </citation>
    <scope>NUCLEOTIDE SEQUENCE [LARGE SCALE GENOMIC DNA]</scope>
</reference>
<evidence type="ECO:0000313" key="3">
    <source>
        <dbReference type="Proteomes" id="UP000580250"/>
    </source>
</evidence>
<keyword evidence="1" id="KW-0812">Transmembrane</keyword>
<dbReference type="AlphaFoldDB" id="A0A6V7VIQ7"/>
<dbReference type="Proteomes" id="UP000580250">
    <property type="component" value="Unassembled WGS sequence"/>
</dbReference>
<protein>
    <submittedName>
        <fullName evidence="2">Uncharacterized protein</fullName>
    </submittedName>
</protein>
<feature type="transmembrane region" description="Helical" evidence="1">
    <location>
        <begin position="21"/>
        <end position="39"/>
    </location>
</feature>
<evidence type="ECO:0000313" key="2">
    <source>
        <dbReference type="EMBL" id="CAD2174743.1"/>
    </source>
</evidence>
<sequence length="48" mass="6046">MTPLILVVEFKQKRKRKRRRRLYILVWSSLYVWLCSFVNEKKFGKWTN</sequence>
<accession>A0A6V7VIQ7</accession>
<dbReference type="EMBL" id="CAJEWN010000241">
    <property type="protein sequence ID" value="CAD2174743.1"/>
    <property type="molecule type" value="Genomic_DNA"/>
</dbReference>
<organism evidence="2 3">
    <name type="scientific">Meloidogyne enterolobii</name>
    <name type="common">Root-knot nematode worm</name>
    <name type="synonym">Meloidogyne mayaguensis</name>
    <dbReference type="NCBI Taxonomy" id="390850"/>
    <lineage>
        <taxon>Eukaryota</taxon>
        <taxon>Metazoa</taxon>
        <taxon>Ecdysozoa</taxon>
        <taxon>Nematoda</taxon>
        <taxon>Chromadorea</taxon>
        <taxon>Rhabditida</taxon>
        <taxon>Tylenchina</taxon>
        <taxon>Tylenchomorpha</taxon>
        <taxon>Tylenchoidea</taxon>
        <taxon>Meloidogynidae</taxon>
        <taxon>Meloidogyninae</taxon>
        <taxon>Meloidogyne</taxon>
    </lineage>
</organism>
<keyword evidence="1" id="KW-0472">Membrane</keyword>
<comment type="caution">
    <text evidence="2">The sequence shown here is derived from an EMBL/GenBank/DDBJ whole genome shotgun (WGS) entry which is preliminary data.</text>
</comment>
<gene>
    <name evidence="2" type="ORF">MENT_LOCUS26431</name>
</gene>
<name>A0A6V7VIQ7_MELEN</name>
<keyword evidence="1" id="KW-1133">Transmembrane helix</keyword>